<evidence type="ECO:0000313" key="1">
    <source>
        <dbReference type="EMBL" id="KAL0107381.1"/>
    </source>
</evidence>
<dbReference type="Proteomes" id="UP001430953">
    <property type="component" value="Unassembled WGS sequence"/>
</dbReference>
<comment type="caution">
    <text evidence="1">The sequence shown here is derived from an EMBL/GenBank/DDBJ whole genome shotgun (WGS) entry which is preliminary data.</text>
</comment>
<name>A0AAW2EYA7_9HYME</name>
<protein>
    <submittedName>
        <fullName evidence="1">Uncharacterized protein</fullName>
    </submittedName>
</protein>
<dbReference type="AlphaFoldDB" id="A0AAW2EYA7"/>
<reference evidence="1 2" key="1">
    <citation type="submission" date="2023-03" db="EMBL/GenBank/DDBJ databases">
        <title>High recombination rates correlate with genetic variation in Cardiocondyla obscurior ants.</title>
        <authorList>
            <person name="Errbii M."/>
        </authorList>
    </citation>
    <scope>NUCLEOTIDE SEQUENCE [LARGE SCALE GENOMIC DNA]</scope>
    <source>
        <strain evidence="1">Alpha-2009</strain>
        <tissue evidence="1">Whole body</tissue>
    </source>
</reference>
<evidence type="ECO:0000313" key="2">
    <source>
        <dbReference type="Proteomes" id="UP001430953"/>
    </source>
</evidence>
<gene>
    <name evidence="1" type="ORF">PUN28_015735</name>
</gene>
<dbReference type="EMBL" id="JADYXP020000017">
    <property type="protein sequence ID" value="KAL0107381.1"/>
    <property type="molecule type" value="Genomic_DNA"/>
</dbReference>
<proteinExistence type="predicted"/>
<keyword evidence="2" id="KW-1185">Reference proteome</keyword>
<accession>A0AAW2EYA7</accession>
<sequence>MRPSCLVGTYPSKGLLFSFDKKFRIDNHGVRIPSLGDLFRRHRIFDGRFMIDRRSPICIIQEALVYSSSSICARH</sequence>
<organism evidence="1 2">
    <name type="scientific">Cardiocondyla obscurior</name>
    <dbReference type="NCBI Taxonomy" id="286306"/>
    <lineage>
        <taxon>Eukaryota</taxon>
        <taxon>Metazoa</taxon>
        <taxon>Ecdysozoa</taxon>
        <taxon>Arthropoda</taxon>
        <taxon>Hexapoda</taxon>
        <taxon>Insecta</taxon>
        <taxon>Pterygota</taxon>
        <taxon>Neoptera</taxon>
        <taxon>Endopterygota</taxon>
        <taxon>Hymenoptera</taxon>
        <taxon>Apocrita</taxon>
        <taxon>Aculeata</taxon>
        <taxon>Formicoidea</taxon>
        <taxon>Formicidae</taxon>
        <taxon>Myrmicinae</taxon>
        <taxon>Cardiocondyla</taxon>
    </lineage>
</organism>